<dbReference type="GeneTree" id="ENSGT00940000154339"/>
<dbReference type="InterPro" id="IPR017892">
    <property type="entry name" value="Pkinase_C"/>
</dbReference>
<dbReference type="Pfam" id="PF00433">
    <property type="entry name" value="Pkinase_C"/>
    <property type="match status" value="1"/>
</dbReference>
<evidence type="ECO:0000256" key="5">
    <source>
        <dbReference type="ARBA" id="ARBA00022777"/>
    </source>
</evidence>
<dbReference type="SMART" id="SM00220">
    <property type="entry name" value="S_TKc"/>
    <property type="match status" value="1"/>
</dbReference>
<dbReference type="AlphaFoldDB" id="A0A8C5QNB9"/>
<dbReference type="OrthoDB" id="63267at2759"/>
<dbReference type="GO" id="GO:0004674">
    <property type="term" value="F:protein serine/threonine kinase activity"/>
    <property type="evidence" value="ECO:0007669"/>
    <property type="project" value="UniProtKB-KW"/>
</dbReference>
<dbReference type="InterPro" id="IPR000719">
    <property type="entry name" value="Prot_kinase_dom"/>
</dbReference>
<evidence type="ECO:0000256" key="6">
    <source>
        <dbReference type="ARBA" id="ARBA00022840"/>
    </source>
</evidence>
<feature type="binding site" evidence="7">
    <location>
        <position position="286"/>
    </location>
    <ligand>
        <name>ATP</name>
        <dbReference type="ChEBI" id="CHEBI:30616"/>
    </ligand>
</feature>
<organism evidence="12 13">
    <name type="scientific">Leptobrachium leishanense</name>
    <name type="common">Leishan spiny toad</name>
    <dbReference type="NCBI Taxonomy" id="445787"/>
    <lineage>
        <taxon>Eukaryota</taxon>
        <taxon>Metazoa</taxon>
        <taxon>Chordata</taxon>
        <taxon>Craniata</taxon>
        <taxon>Vertebrata</taxon>
        <taxon>Euteleostomi</taxon>
        <taxon>Amphibia</taxon>
        <taxon>Batrachia</taxon>
        <taxon>Anura</taxon>
        <taxon>Pelobatoidea</taxon>
        <taxon>Megophryidae</taxon>
        <taxon>Leptobrachium</taxon>
    </lineage>
</organism>
<evidence type="ECO:0000256" key="7">
    <source>
        <dbReference type="PROSITE-ProRule" id="PRU10141"/>
    </source>
</evidence>
<reference evidence="12" key="1">
    <citation type="submission" date="2025-08" db="UniProtKB">
        <authorList>
            <consortium name="Ensembl"/>
        </authorList>
    </citation>
    <scope>IDENTIFICATION</scope>
</reference>
<evidence type="ECO:0000259" key="11">
    <source>
        <dbReference type="PROSITE" id="PS51285"/>
    </source>
</evidence>
<reference evidence="12" key="2">
    <citation type="submission" date="2025-09" db="UniProtKB">
        <authorList>
            <consortium name="Ensembl"/>
        </authorList>
    </citation>
    <scope>IDENTIFICATION</scope>
</reference>
<feature type="region of interest" description="Disordered" evidence="8">
    <location>
        <begin position="68"/>
        <end position="89"/>
    </location>
</feature>
<dbReference type="FunFam" id="1.10.510.10:FF:000210">
    <property type="entry name" value="Non-specific serine/threonine protein kinase"/>
    <property type="match status" value="1"/>
</dbReference>
<keyword evidence="2" id="KW-0597">Phosphoprotein</keyword>
<dbReference type="Pfam" id="PF00069">
    <property type="entry name" value="Pkinase"/>
    <property type="match status" value="1"/>
</dbReference>
<dbReference type="PROSITE" id="PS00108">
    <property type="entry name" value="PROTEIN_KINASE_ST"/>
    <property type="match status" value="1"/>
</dbReference>
<keyword evidence="13" id="KW-1185">Reference proteome</keyword>
<keyword evidence="4 7" id="KW-0547">Nucleotide-binding</keyword>
<proteinExistence type="predicted"/>
<evidence type="ECO:0000256" key="3">
    <source>
        <dbReference type="ARBA" id="ARBA00022679"/>
    </source>
</evidence>
<evidence type="ECO:0000259" key="10">
    <source>
        <dbReference type="PROSITE" id="PS50011"/>
    </source>
</evidence>
<dbReference type="PROSITE" id="PS51285">
    <property type="entry name" value="AGC_KINASE_CTER"/>
    <property type="match status" value="1"/>
</dbReference>
<dbReference type="InterPro" id="IPR017441">
    <property type="entry name" value="Protein_kinase_ATP_BS"/>
</dbReference>
<keyword evidence="9" id="KW-0732">Signal</keyword>
<dbReference type="SUPFAM" id="SSF56112">
    <property type="entry name" value="Protein kinase-like (PK-like)"/>
    <property type="match status" value="1"/>
</dbReference>
<evidence type="ECO:0000256" key="2">
    <source>
        <dbReference type="ARBA" id="ARBA00022553"/>
    </source>
</evidence>
<evidence type="ECO:0000256" key="4">
    <source>
        <dbReference type="ARBA" id="ARBA00022741"/>
    </source>
</evidence>
<dbReference type="GO" id="GO:0005524">
    <property type="term" value="F:ATP binding"/>
    <property type="evidence" value="ECO:0007669"/>
    <property type="project" value="UniProtKB-UniRule"/>
</dbReference>
<dbReference type="Gene3D" id="3.30.200.20">
    <property type="entry name" value="Phosphorylase Kinase, domain 1"/>
    <property type="match status" value="1"/>
</dbReference>
<feature type="compositionally biased region" description="Low complexity" evidence="8">
    <location>
        <begin position="71"/>
        <end position="80"/>
    </location>
</feature>
<feature type="chain" id="PRO_5034650756" evidence="9">
    <location>
        <begin position="27"/>
        <end position="583"/>
    </location>
</feature>
<keyword evidence="5" id="KW-0418">Kinase</keyword>
<dbReference type="InterPro" id="IPR011009">
    <property type="entry name" value="Kinase-like_dom_sf"/>
</dbReference>
<feature type="domain" description="AGC-kinase C-terminal" evidence="11">
    <location>
        <begin position="516"/>
        <end position="583"/>
    </location>
</feature>
<dbReference type="Gene3D" id="1.10.510.10">
    <property type="entry name" value="Transferase(Phosphotransferase) domain 1"/>
    <property type="match status" value="1"/>
</dbReference>
<dbReference type="InterPro" id="IPR000961">
    <property type="entry name" value="AGC-kinase_C"/>
</dbReference>
<dbReference type="PROSITE" id="PS00107">
    <property type="entry name" value="PROTEIN_KINASE_ATP"/>
    <property type="match status" value="1"/>
</dbReference>
<dbReference type="Proteomes" id="UP000694569">
    <property type="component" value="Unplaced"/>
</dbReference>
<keyword evidence="6 7" id="KW-0067">ATP-binding</keyword>
<evidence type="ECO:0000256" key="8">
    <source>
        <dbReference type="SAM" id="MobiDB-lite"/>
    </source>
</evidence>
<dbReference type="SMART" id="SM00133">
    <property type="entry name" value="S_TK_X"/>
    <property type="match status" value="1"/>
</dbReference>
<dbReference type="PROSITE" id="PS50011">
    <property type="entry name" value="PROTEIN_KINASE_DOM"/>
    <property type="match status" value="1"/>
</dbReference>
<keyword evidence="3" id="KW-0808">Transferase</keyword>
<evidence type="ECO:0000256" key="1">
    <source>
        <dbReference type="ARBA" id="ARBA00022527"/>
    </source>
</evidence>
<accession>A0A8C5QNB9</accession>
<sequence length="583" mass="65374">MKRFRRFLLRVRAFCCCCLRPRCLCAANDDTISQSSVEDYQLSGAVLPDLPQDDTDVALVSSESQLKFEAEAPAEPSGASSKEDLANPSEGMKTVEDLKVPVEPEVNLENEALPIPLEDASLSDIPEPEQEELHVNVSTQLDVKTEMETLLDTPEVVSLCDFSVPVQEQHLPTEPEEILEVEALPNPTEVSSLGVLPEPHKDIIQEEPAQDPEPYLEKPAEQDLIASDEVDIILPVSVDERIHRPFPVGLQDFRSCAVLGIGGFGTVLLVEFKERNNFFAIKAIKKAVMIQRNFVARLTYEQQIFQTVSSARHPFLVNLFASFHDDHYIYFVMEYAAGGDLLSNQDNIGGPFPQERAVFYAACIVLALDFLHKNKIVHRDLKLENVVLDKDGFAKLTDFGLSKAGIGFGDRTETRLGTIVYMAPEMVTGQAYTRDADWWSLGVLIYAMLHLEMPFGDGEDEYETMNRIVNGEVEYPTHWSPETISLISQLLIKDPTQRLGSSEEGAKDVMAHPFFKDIDWSKLLQKELRPPFLPPLSGPEDVSNFDQVFTSMDPVLPSPEGPELTEEEQEVFNVFDWEAEWAP</sequence>
<evidence type="ECO:0000313" key="12">
    <source>
        <dbReference type="Ensembl" id="ENSLLEP00000040778.1"/>
    </source>
</evidence>
<dbReference type="PANTHER" id="PTHR24351">
    <property type="entry name" value="RIBOSOMAL PROTEIN S6 KINASE"/>
    <property type="match status" value="1"/>
</dbReference>
<keyword evidence="1" id="KW-0723">Serine/threonine-protein kinase</keyword>
<dbReference type="InterPro" id="IPR008271">
    <property type="entry name" value="Ser/Thr_kinase_AS"/>
</dbReference>
<protein>
    <submittedName>
        <fullName evidence="12">Uncharacterized protein</fullName>
    </submittedName>
</protein>
<feature type="domain" description="Protein kinase" evidence="10">
    <location>
        <begin position="253"/>
        <end position="515"/>
    </location>
</feature>
<evidence type="ECO:0000313" key="13">
    <source>
        <dbReference type="Proteomes" id="UP000694569"/>
    </source>
</evidence>
<evidence type="ECO:0000256" key="9">
    <source>
        <dbReference type="SAM" id="SignalP"/>
    </source>
</evidence>
<feature type="signal peptide" evidence="9">
    <location>
        <begin position="1"/>
        <end position="26"/>
    </location>
</feature>
<name>A0A8C5QNB9_9ANUR</name>
<dbReference type="Ensembl" id="ENSLLET00000042430.1">
    <property type="protein sequence ID" value="ENSLLEP00000040778.1"/>
    <property type="gene ID" value="ENSLLEG00000025965.1"/>
</dbReference>